<keyword evidence="2" id="KW-1185">Reference proteome</keyword>
<comment type="caution">
    <text evidence="1">The sequence shown here is derived from an EMBL/GenBank/DDBJ whole genome shotgun (WGS) entry which is preliminary data.</text>
</comment>
<dbReference type="Proteomes" id="UP000287865">
    <property type="component" value="Unassembled WGS sequence"/>
</dbReference>
<dbReference type="NCBIfam" id="TIGR01549">
    <property type="entry name" value="HAD-SF-IA-v1"/>
    <property type="match status" value="1"/>
</dbReference>
<dbReference type="SFLD" id="SFLDG01129">
    <property type="entry name" value="C1.5:_HAD__Beta-PGM__Phosphata"/>
    <property type="match status" value="1"/>
</dbReference>
<sequence>MVSPRINPRVAAEASVQARNPLHAKPRNQCILISVRGKCVQHIKGIIFDLDGTLVSSSLDFNAIRRDIGCPPQQDILDYLAALPANEREQAQALVFQHELDDAHSSDWMPNAQSFIHQCALAKIPMAIVTRNSAQPTHIKVTRNGIPISHVVTREQSKPKPDPSALLAIAQQFDLPSDAIMMVGDYKYDLQAGRNAGMATCLINYQQLPDYVHLADYRFEHFGLLSDAMFNASTARF</sequence>
<dbReference type="SUPFAM" id="SSF56784">
    <property type="entry name" value="HAD-like"/>
    <property type="match status" value="1"/>
</dbReference>
<dbReference type="EMBL" id="PIPK01000002">
    <property type="protein sequence ID" value="RUO27794.1"/>
    <property type="molecule type" value="Genomic_DNA"/>
</dbReference>
<dbReference type="SFLD" id="SFLDS00003">
    <property type="entry name" value="Haloacid_Dehalogenase"/>
    <property type="match status" value="1"/>
</dbReference>
<dbReference type="Pfam" id="PF13419">
    <property type="entry name" value="HAD_2"/>
    <property type="match status" value="1"/>
</dbReference>
<dbReference type="InterPro" id="IPR036412">
    <property type="entry name" value="HAD-like_sf"/>
</dbReference>
<protein>
    <submittedName>
        <fullName evidence="1">Phosphatase</fullName>
    </submittedName>
</protein>
<proteinExistence type="predicted"/>
<dbReference type="Gene3D" id="1.10.260.80">
    <property type="match status" value="1"/>
</dbReference>
<dbReference type="InterPro" id="IPR023214">
    <property type="entry name" value="HAD_sf"/>
</dbReference>
<gene>
    <name evidence="1" type="ORF">CWE07_04080</name>
</gene>
<dbReference type="InterPro" id="IPR041492">
    <property type="entry name" value="HAD_2"/>
</dbReference>
<organism evidence="1 2">
    <name type="scientific">Aliidiomarina maris</name>
    <dbReference type="NCBI Taxonomy" id="531312"/>
    <lineage>
        <taxon>Bacteria</taxon>
        <taxon>Pseudomonadati</taxon>
        <taxon>Pseudomonadota</taxon>
        <taxon>Gammaproteobacteria</taxon>
        <taxon>Alteromonadales</taxon>
        <taxon>Idiomarinaceae</taxon>
        <taxon>Aliidiomarina</taxon>
    </lineage>
</organism>
<dbReference type="NCBIfam" id="TIGR01509">
    <property type="entry name" value="HAD-SF-IA-v3"/>
    <property type="match status" value="1"/>
</dbReference>
<accession>A0ABY0BU76</accession>
<dbReference type="PANTHER" id="PTHR43885:SF1">
    <property type="entry name" value="SUPERFAMILY HYDROLASE, PUTATIVE (AFU_ORTHOLOGUE AFUA_4G13290)-RELATED"/>
    <property type="match status" value="1"/>
</dbReference>
<dbReference type="PANTHER" id="PTHR43885">
    <property type="entry name" value="HALOACID DEHALOGENASE-LIKE HYDROLASE"/>
    <property type="match status" value="1"/>
</dbReference>
<dbReference type="InterPro" id="IPR006439">
    <property type="entry name" value="HAD-SF_hydro_IA"/>
</dbReference>
<reference evidence="1 2" key="1">
    <citation type="journal article" date="2018" name="Front. Microbiol.">
        <title>Genome-Based Analysis Reveals the Taxonomy and Diversity of the Family Idiomarinaceae.</title>
        <authorList>
            <person name="Liu Y."/>
            <person name="Lai Q."/>
            <person name="Shao Z."/>
        </authorList>
    </citation>
    <scope>NUCLEOTIDE SEQUENCE [LARGE SCALE GENOMIC DNA]</scope>
    <source>
        <strain evidence="1 2">CF12-14</strain>
    </source>
</reference>
<evidence type="ECO:0000313" key="1">
    <source>
        <dbReference type="EMBL" id="RUO27794.1"/>
    </source>
</evidence>
<evidence type="ECO:0000313" key="2">
    <source>
        <dbReference type="Proteomes" id="UP000287865"/>
    </source>
</evidence>
<name>A0ABY0BU76_9GAMM</name>
<dbReference type="Gene3D" id="3.40.50.1000">
    <property type="entry name" value="HAD superfamily/HAD-like"/>
    <property type="match status" value="1"/>
</dbReference>